<dbReference type="VEuPathDB" id="FungiDB:BO72DRAFT_209943"/>
<organism evidence="2 3">
    <name type="scientific">Aspergillus fijiensis CBS 313.89</name>
    <dbReference type="NCBI Taxonomy" id="1448319"/>
    <lineage>
        <taxon>Eukaryota</taxon>
        <taxon>Fungi</taxon>
        <taxon>Dikarya</taxon>
        <taxon>Ascomycota</taxon>
        <taxon>Pezizomycotina</taxon>
        <taxon>Eurotiomycetes</taxon>
        <taxon>Eurotiomycetidae</taxon>
        <taxon>Eurotiales</taxon>
        <taxon>Aspergillaceae</taxon>
        <taxon>Aspergillus</taxon>
    </lineage>
</organism>
<accession>A0A8G1RYZ2</accession>
<dbReference type="GeneID" id="63856992"/>
<evidence type="ECO:0000313" key="3">
    <source>
        <dbReference type="Proteomes" id="UP000249789"/>
    </source>
</evidence>
<sequence>MIAGLWLLRCPGLDVALSLPVSVRVSVSYLRRQELLIAGFDRPPPYLRQLRLTLRRRLGPTVLTGVSCKIKGDPLLEIRGRGWNVRVQLPLAEIRSPPIYARQPWAGSWGCRRRRWGDVHCCWLSLSLISLTVAAALWRASCCWGWVPLLLSKVKDLGPMVVSPRES</sequence>
<keyword evidence="3" id="KW-1185">Reference proteome</keyword>
<keyword evidence="1" id="KW-0732">Signal</keyword>
<protein>
    <submittedName>
        <fullName evidence="2">Uncharacterized protein</fullName>
    </submittedName>
</protein>
<feature type="signal peptide" evidence="1">
    <location>
        <begin position="1"/>
        <end position="16"/>
    </location>
</feature>
<gene>
    <name evidence="2" type="ORF">BO72DRAFT_209943</name>
</gene>
<feature type="chain" id="PRO_5034653950" evidence="1">
    <location>
        <begin position="17"/>
        <end position="167"/>
    </location>
</feature>
<dbReference type="Proteomes" id="UP000249789">
    <property type="component" value="Unassembled WGS sequence"/>
</dbReference>
<name>A0A8G1RYZ2_9EURO</name>
<reference evidence="2 3" key="1">
    <citation type="submission" date="2018-02" db="EMBL/GenBank/DDBJ databases">
        <title>The genomes of Aspergillus section Nigri reveals drivers in fungal speciation.</title>
        <authorList>
            <consortium name="DOE Joint Genome Institute"/>
            <person name="Vesth T.C."/>
            <person name="Nybo J."/>
            <person name="Theobald S."/>
            <person name="Brandl J."/>
            <person name="Frisvad J.C."/>
            <person name="Nielsen K.F."/>
            <person name="Lyhne E.K."/>
            <person name="Kogle M.E."/>
            <person name="Kuo A."/>
            <person name="Riley R."/>
            <person name="Clum A."/>
            <person name="Nolan M."/>
            <person name="Lipzen A."/>
            <person name="Salamov A."/>
            <person name="Henrissat B."/>
            <person name="Wiebenga A."/>
            <person name="De vries R.P."/>
            <person name="Grigoriev I.V."/>
            <person name="Mortensen U.H."/>
            <person name="Andersen M.R."/>
            <person name="Baker S.E."/>
        </authorList>
    </citation>
    <scope>NUCLEOTIDE SEQUENCE [LARGE SCALE GENOMIC DNA]</scope>
    <source>
        <strain evidence="2 3">CBS 313.89</strain>
    </source>
</reference>
<dbReference type="RefSeq" id="XP_040805608.1">
    <property type="nucleotide sequence ID" value="XM_040939659.1"/>
</dbReference>
<dbReference type="EMBL" id="KZ824625">
    <property type="protein sequence ID" value="RAK81598.1"/>
    <property type="molecule type" value="Genomic_DNA"/>
</dbReference>
<evidence type="ECO:0000313" key="2">
    <source>
        <dbReference type="EMBL" id="RAK81598.1"/>
    </source>
</evidence>
<proteinExistence type="predicted"/>
<evidence type="ECO:0000256" key="1">
    <source>
        <dbReference type="SAM" id="SignalP"/>
    </source>
</evidence>
<dbReference type="AlphaFoldDB" id="A0A8G1RYZ2"/>